<name>A0A7R9MN50_9ACAR</name>
<dbReference type="Pfam" id="PF01019">
    <property type="entry name" value="G_glu_transpept"/>
    <property type="match status" value="1"/>
</dbReference>
<sequence>MNVMQRYPDLYPNSADTVKDSVLFYHRLVETYKYAFAKRSHLEDSHTSKVLEVLEQLTSNDFAKNVSAYIDDSQTFKSDSGHYDKTPVFMSEDHGTAHASVVDSLGNVVAVTTTVNSYFGSKVMSPQTGILFNNQMDDFTTGATNDFGIPDSDANWVTAGRRPLSSMCPTIFTDTNGLRLVIGGSGGPKITTAVASVSMRNLWFGENIKQAI</sequence>
<dbReference type="InterPro" id="IPR043137">
    <property type="entry name" value="GGT_ssub_C"/>
</dbReference>
<dbReference type="InterPro" id="IPR000101">
    <property type="entry name" value="GGT_peptidase"/>
</dbReference>
<dbReference type="InterPro" id="IPR029055">
    <property type="entry name" value="Ntn_hydrolases_N"/>
</dbReference>
<feature type="binding site" evidence="3">
    <location>
        <position position="138"/>
    </location>
    <ligand>
        <name>L-glutamate</name>
        <dbReference type="ChEBI" id="CHEBI:29985"/>
    </ligand>
</feature>
<dbReference type="GO" id="GO:0036374">
    <property type="term" value="F:glutathione hydrolase activity"/>
    <property type="evidence" value="ECO:0007669"/>
    <property type="project" value="InterPro"/>
</dbReference>
<evidence type="ECO:0000256" key="1">
    <source>
        <dbReference type="ARBA" id="ARBA00009381"/>
    </source>
</evidence>
<dbReference type="InterPro" id="IPR055262">
    <property type="entry name" value="GGT_CS"/>
</dbReference>
<dbReference type="InterPro" id="IPR043138">
    <property type="entry name" value="GGT_lsub"/>
</dbReference>
<dbReference type="GO" id="GO:0005886">
    <property type="term" value="C:plasma membrane"/>
    <property type="evidence" value="ECO:0007669"/>
    <property type="project" value="TreeGrafter"/>
</dbReference>
<dbReference type="Gene3D" id="3.60.20.40">
    <property type="match status" value="1"/>
</dbReference>
<feature type="active site" description="Nucleophile" evidence="2">
    <location>
        <position position="96"/>
    </location>
</feature>
<evidence type="ECO:0000256" key="2">
    <source>
        <dbReference type="PIRSR" id="PIRSR600101-1"/>
    </source>
</evidence>
<dbReference type="AlphaFoldDB" id="A0A7R9MN50"/>
<dbReference type="PROSITE" id="PS00462">
    <property type="entry name" value="G_GLU_TRANSPEPTIDASE"/>
    <property type="match status" value="1"/>
</dbReference>
<dbReference type="EMBL" id="OC944798">
    <property type="protein sequence ID" value="CAD7662923.1"/>
    <property type="molecule type" value="Genomic_DNA"/>
</dbReference>
<dbReference type="Proteomes" id="UP000728032">
    <property type="component" value="Unassembled WGS sequence"/>
</dbReference>
<protein>
    <submittedName>
        <fullName evidence="4">Uncharacterized protein</fullName>
    </submittedName>
</protein>
<evidence type="ECO:0000313" key="4">
    <source>
        <dbReference type="EMBL" id="CAD7662923.1"/>
    </source>
</evidence>
<gene>
    <name evidence="4" type="ORF">ONB1V03_LOCUS19483</name>
</gene>
<accession>A0A7R9MN50</accession>
<dbReference type="PRINTS" id="PR01210">
    <property type="entry name" value="GGTRANSPTASE"/>
</dbReference>
<feature type="binding site" evidence="3">
    <location>
        <begin position="165"/>
        <end position="166"/>
    </location>
    <ligand>
        <name>L-glutamate</name>
        <dbReference type="ChEBI" id="CHEBI:29985"/>
    </ligand>
</feature>
<dbReference type="Gene3D" id="1.10.246.130">
    <property type="match status" value="1"/>
</dbReference>
<feature type="binding site" evidence="3">
    <location>
        <begin position="114"/>
        <end position="116"/>
    </location>
    <ligand>
        <name>L-glutamate</name>
        <dbReference type="ChEBI" id="CHEBI:29985"/>
    </ligand>
</feature>
<dbReference type="SUPFAM" id="SSF56235">
    <property type="entry name" value="N-terminal nucleophile aminohydrolases (Ntn hydrolases)"/>
    <property type="match status" value="1"/>
</dbReference>
<evidence type="ECO:0000256" key="3">
    <source>
        <dbReference type="PIRSR" id="PIRSR600101-2"/>
    </source>
</evidence>
<dbReference type="EMBL" id="CAJPVJ010029973">
    <property type="protein sequence ID" value="CAG2180060.1"/>
    <property type="molecule type" value="Genomic_DNA"/>
</dbReference>
<feature type="binding site" evidence="3">
    <location>
        <position position="187"/>
    </location>
    <ligand>
        <name>L-glutamate</name>
        <dbReference type="ChEBI" id="CHEBI:29985"/>
    </ligand>
</feature>
<evidence type="ECO:0000313" key="5">
    <source>
        <dbReference type="Proteomes" id="UP000728032"/>
    </source>
</evidence>
<dbReference type="PANTHER" id="PTHR11686:SF9">
    <property type="entry name" value="RE13973P"/>
    <property type="match status" value="1"/>
</dbReference>
<feature type="non-terminal residue" evidence="4">
    <location>
        <position position="212"/>
    </location>
</feature>
<dbReference type="GO" id="GO:0006751">
    <property type="term" value="P:glutathione catabolic process"/>
    <property type="evidence" value="ECO:0007669"/>
    <property type="project" value="InterPro"/>
</dbReference>
<keyword evidence="5" id="KW-1185">Reference proteome</keyword>
<comment type="similarity">
    <text evidence="1">Belongs to the gamma-glutamyltransferase family.</text>
</comment>
<dbReference type="PANTHER" id="PTHR11686">
    <property type="entry name" value="GAMMA GLUTAMYL TRANSPEPTIDASE"/>
    <property type="match status" value="1"/>
</dbReference>
<dbReference type="OrthoDB" id="1081007at2759"/>
<organism evidence="4">
    <name type="scientific">Oppiella nova</name>
    <dbReference type="NCBI Taxonomy" id="334625"/>
    <lineage>
        <taxon>Eukaryota</taxon>
        <taxon>Metazoa</taxon>
        <taxon>Ecdysozoa</taxon>
        <taxon>Arthropoda</taxon>
        <taxon>Chelicerata</taxon>
        <taxon>Arachnida</taxon>
        <taxon>Acari</taxon>
        <taxon>Acariformes</taxon>
        <taxon>Sarcoptiformes</taxon>
        <taxon>Oribatida</taxon>
        <taxon>Brachypylina</taxon>
        <taxon>Oppioidea</taxon>
        <taxon>Oppiidae</taxon>
        <taxon>Oppiella</taxon>
    </lineage>
</organism>
<reference evidence="4" key="1">
    <citation type="submission" date="2020-11" db="EMBL/GenBank/DDBJ databases">
        <authorList>
            <person name="Tran Van P."/>
        </authorList>
    </citation>
    <scope>NUCLEOTIDE SEQUENCE</scope>
</reference>
<proteinExistence type="inferred from homology"/>